<reference evidence="1" key="1">
    <citation type="submission" date="2021-06" db="EMBL/GenBank/DDBJ databases">
        <authorList>
            <person name="Kallberg Y."/>
            <person name="Tangrot J."/>
            <person name="Rosling A."/>
        </authorList>
    </citation>
    <scope>NUCLEOTIDE SEQUENCE</scope>
    <source>
        <strain evidence="1">CL356</strain>
    </source>
</reference>
<evidence type="ECO:0000313" key="1">
    <source>
        <dbReference type="EMBL" id="CAG8615888.1"/>
    </source>
</evidence>
<feature type="non-terminal residue" evidence="1">
    <location>
        <position position="1"/>
    </location>
</feature>
<accession>A0ACA9MVF2</accession>
<comment type="caution">
    <text evidence="1">The sequence shown here is derived from an EMBL/GenBank/DDBJ whole genome shotgun (WGS) entry which is preliminary data.</text>
</comment>
<dbReference type="Proteomes" id="UP000789525">
    <property type="component" value="Unassembled WGS sequence"/>
</dbReference>
<organism evidence="1 2">
    <name type="scientific">Acaulospora colombiana</name>
    <dbReference type="NCBI Taxonomy" id="27376"/>
    <lineage>
        <taxon>Eukaryota</taxon>
        <taxon>Fungi</taxon>
        <taxon>Fungi incertae sedis</taxon>
        <taxon>Mucoromycota</taxon>
        <taxon>Glomeromycotina</taxon>
        <taxon>Glomeromycetes</taxon>
        <taxon>Diversisporales</taxon>
        <taxon>Acaulosporaceae</taxon>
        <taxon>Acaulospora</taxon>
    </lineage>
</organism>
<proteinExistence type="predicted"/>
<evidence type="ECO:0000313" key="2">
    <source>
        <dbReference type="Proteomes" id="UP000789525"/>
    </source>
</evidence>
<name>A0ACA9MVF2_9GLOM</name>
<keyword evidence="2" id="KW-1185">Reference proteome</keyword>
<protein>
    <submittedName>
        <fullName evidence="1">3694_t:CDS:1</fullName>
    </submittedName>
</protein>
<dbReference type="EMBL" id="CAJVPT010016031">
    <property type="protein sequence ID" value="CAG8615888.1"/>
    <property type="molecule type" value="Genomic_DNA"/>
</dbReference>
<gene>
    <name evidence="1" type="ORF">ACOLOM_LOCUS7164</name>
</gene>
<sequence length="693" mass="75164">RAGDTDELHIHLSVLNAPREVAKDDEEMMDLLRKTLPRWNTVTLHLNRRENVLDGFDQWTSLRSLSVTFLRQVSTTSFEPLFDSIDRSALQLKTLHISGDTREWAPYFQSVFPRLVSFTLQDSSLRCLGNIHWKNLQHLVLVHCAGALATMNPSPFHSGTTSFPALKTLTIHRAPAEVIQGFPLDTLKELSISDSEMTLSEVRLLPKLESLDLQLKASQMGFLTWLKTPNIKSFELKQVEPGDLNGNTPLAALTTFLNQNARMIPEQPPVNAQDEEESTDPSTSTAADATASPDASSSTIATALDAPTALTTELERTSAFAFRHVAIQDVVVDPSAFESVLKRSPNLEVLRIVPISLTAARKLLWLKEKQGTLAGDGPLDIAPIEPQTDSNSTRADNGPSDEVMGRTMDSIVIDTDTEMQIIEQEVSSDADRTSVELDLLGLDWCMPDTTTTTAASSQSGQIYSPTDFMDLPMDEGPSSIPTPELYILDDLPSSSEKAASSMTLTSTSTSAPLSMIDLNSPPSASPSGPKSMDDVHRASSADPPYHVHTPSVDPIPSSSMEISNSLPIELIPSSALSDSDMPTASTSVSTPTPITAATTPAVPTTIVASPSPETTDKTPPPPQVSPSNASSQENGGQYVAPALHEIKIRILPYALYVEEDAEATLRKELEEVAKERTENGLPLSVKIFRNIVK</sequence>